<reference evidence="1" key="1">
    <citation type="submission" date="2024-10" db="EMBL/GenBank/DDBJ databases">
        <title>Aeromonas and Pseudomonas from the Cagarras Archipelago, Rio de Janeiro, Brazil.</title>
        <authorList>
            <person name="Canellas A.L.B."/>
            <person name="Laport M.S."/>
        </authorList>
    </citation>
    <scope>NUCLEOTIDE SEQUENCE</scope>
    <source>
        <strain evidence="1">ACP-7</strain>
    </source>
</reference>
<protein>
    <submittedName>
        <fullName evidence="1">YhfG family protein</fullName>
    </submittedName>
</protein>
<gene>
    <name evidence="1" type="ORF">ACIKP7_14325</name>
</gene>
<keyword evidence="2" id="KW-1185">Reference proteome</keyword>
<organism evidence="1 2">
    <name type="scientific">Pseudomonas caricapapayae</name>
    <dbReference type="NCBI Taxonomy" id="46678"/>
    <lineage>
        <taxon>Bacteria</taxon>
        <taxon>Pseudomonadati</taxon>
        <taxon>Pseudomonadota</taxon>
        <taxon>Gammaproteobacteria</taxon>
        <taxon>Pseudomonadales</taxon>
        <taxon>Pseudomonadaceae</taxon>
        <taxon>Pseudomonas</taxon>
    </lineage>
</organism>
<sequence length="57" mass="6367">MKTPSLQAKQAHCAKTRRSNYSASLRLEGFEVTSSDADRKLPTREAVLNAYRQQAKG</sequence>
<evidence type="ECO:0000313" key="2">
    <source>
        <dbReference type="Proteomes" id="UP001615411"/>
    </source>
</evidence>
<proteinExistence type="predicted"/>
<dbReference type="Proteomes" id="UP001615411">
    <property type="component" value="Unassembled WGS sequence"/>
</dbReference>
<name>A0ACC7LXN0_9PSED</name>
<accession>A0ACC7LXN0</accession>
<evidence type="ECO:0000313" key="1">
    <source>
        <dbReference type="EMBL" id="MFJ1339299.1"/>
    </source>
</evidence>
<dbReference type="EMBL" id="JBIUGF010000041">
    <property type="protein sequence ID" value="MFJ1339299.1"/>
    <property type="molecule type" value="Genomic_DNA"/>
</dbReference>
<comment type="caution">
    <text evidence="1">The sequence shown here is derived from an EMBL/GenBank/DDBJ whole genome shotgun (WGS) entry which is preliminary data.</text>
</comment>